<protein>
    <submittedName>
        <fullName evidence="1">Uncharacterized protein</fullName>
    </submittedName>
</protein>
<reference evidence="1 2" key="1">
    <citation type="journal article" date="2023" name="Hortic Res">
        <title>The complete reference genome for grapevine (Vitis vinifera L.) genetics and breeding.</title>
        <authorList>
            <person name="Shi X."/>
            <person name="Cao S."/>
            <person name="Wang X."/>
            <person name="Huang S."/>
            <person name="Wang Y."/>
            <person name="Liu Z."/>
            <person name="Liu W."/>
            <person name="Leng X."/>
            <person name="Peng Y."/>
            <person name="Wang N."/>
            <person name="Wang Y."/>
            <person name="Ma Z."/>
            <person name="Xu X."/>
            <person name="Zhang F."/>
            <person name="Xue H."/>
            <person name="Zhong H."/>
            <person name="Wang Y."/>
            <person name="Zhang K."/>
            <person name="Velt A."/>
            <person name="Avia K."/>
            <person name="Holtgrawe D."/>
            <person name="Grimplet J."/>
            <person name="Matus J.T."/>
            <person name="Ware D."/>
            <person name="Wu X."/>
            <person name="Wang H."/>
            <person name="Liu C."/>
            <person name="Fang Y."/>
            <person name="Rustenholz C."/>
            <person name="Cheng Z."/>
            <person name="Xiao H."/>
            <person name="Zhou Y."/>
        </authorList>
    </citation>
    <scope>NUCLEOTIDE SEQUENCE [LARGE SCALE GENOMIC DNA]</scope>
    <source>
        <strain evidence="2">cv. Pinot noir / PN40024</strain>
        <tissue evidence="1">Leaf</tissue>
    </source>
</reference>
<keyword evidence="2" id="KW-1185">Reference proteome</keyword>
<gene>
    <name evidence="1" type="ORF">VitviT2T_017013</name>
</gene>
<dbReference type="EMBL" id="CP126658">
    <property type="protein sequence ID" value="WJZ98497.1"/>
    <property type="molecule type" value="Genomic_DNA"/>
</dbReference>
<organism evidence="1 2">
    <name type="scientific">Vitis vinifera</name>
    <name type="common">Grape</name>
    <dbReference type="NCBI Taxonomy" id="29760"/>
    <lineage>
        <taxon>Eukaryota</taxon>
        <taxon>Viridiplantae</taxon>
        <taxon>Streptophyta</taxon>
        <taxon>Embryophyta</taxon>
        <taxon>Tracheophyta</taxon>
        <taxon>Spermatophyta</taxon>
        <taxon>Magnoliopsida</taxon>
        <taxon>eudicotyledons</taxon>
        <taxon>Gunneridae</taxon>
        <taxon>Pentapetalae</taxon>
        <taxon>rosids</taxon>
        <taxon>Vitales</taxon>
        <taxon>Vitaceae</taxon>
        <taxon>Viteae</taxon>
        <taxon>Vitis</taxon>
    </lineage>
</organism>
<name>A0ABY9CV38_VITVI</name>
<accession>A0ABY9CV38</accession>
<proteinExistence type="predicted"/>
<sequence>MPMRRNVVFQSTMINMYEKERDFVEMLSLFSECLTVAIPSGRHPSSTRISHSRNSIWPTSHFHPDISAAILSGRHPTSTLISHSRNSIRQTFHLLRIFQIRRLPPDGR</sequence>
<evidence type="ECO:0000313" key="2">
    <source>
        <dbReference type="Proteomes" id="UP001227230"/>
    </source>
</evidence>
<dbReference type="Proteomes" id="UP001227230">
    <property type="component" value="Chromosome 11"/>
</dbReference>
<evidence type="ECO:0000313" key="1">
    <source>
        <dbReference type="EMBL" id="WJZ98497.1"/>
    </source>
</evidence>